<organism evidence="2 3">
    <name type="scientific">Rousettus aegyptiacus</name>
    <name type="common">Egyptian fruit bat</name>
    <name type="synonym">Pteropus aegyptiacus</name>
    <dbReference type="NCBI Taxonomy" id="9407"/>
    <lineage>
        <taxon>Eukaryota</taxon>
        <taxon>Metazoa</taxon>
        <taxon>Chordata</taxon>
        <taxon>Craniata</taxon>
        <taxon>Vertebrata</taxon>
        <taxon>Euteleostomi</taxon>
        <taxon>Mammalia</taxon>
        <taxon>Eutheria</taxon>
        <taxon>Laurasiatheria</taxon>
        <taxon>Chiroptera</taxon>
        <taxon>Yinpterochiroptera</taxon>
        <taxon>Pteropodoidea</taxon>
        <taxon>Pteropodidae</taxon>
        <taxon>Rousettinae</taxon>
        <taxon>Rousettus</taxon>
    </lineage>
</organism>
<dbReference type="AlphaFoldDB" id="A0A7J8DZD8"/>
<reference evidence="2 3" key="1">
    <citation type="journal article" date="2020" name="Nature">
        <title>Six reference-quality genomes reveal evolution of bat adaptations.</title>
        <authorList>
            <person name="Jebb D."/>
            <person name="Huang Z."/>
            <person name="Pippel M."/>
            <person name="Hughes G.M."/>
            <person name="Lavrichenko K."/>
            <person name="Devanna P."/>
            <person name="Winkler S."/>
            <person name="Jermiin L.S."/>
            <person name="Skirmuntt E.C."/>
            <person name="Katzourakis A."/>
            <person name="Burkitt-Gray L."/>
            <person name="Ray D.A."/>
            <person name="Sullivan K.A.M."/>
            <person name="Roscito J.G."/>
            <person name="Kirilenko B.M."/>
            <person name="Davalos L.M."/>
            <person name="Corthals A.P."/>
            <person name="Power M.L."/>
            <person name="Jones G."/>
            <person name="Ransome R.D."/>
            <person name="Dechmann D.K.N."/>
            <person name="Locatelli A.G."/>
            <person name="Puechmaille S.J."/>
            <person name="Fedrigo O."/>
            <person name="Jarvis E.D."/>
            <person name="Hiller M."/>
            <person name="Vernes S.C."/>
            <person name="Myers E.W."/>
            <person name="Teeling E.C."/>
        </authorList>
    </citation>
    <scope>NUCLEOTIDE SEQUENCE [LARGE SCALE GENOMIC DNA]</scope>
    <source>
        <strain evidence="2">MRouAeg1</strain>
        <tissue evidence="2">Muscle</tissue>
    </source>
</reference>
<accession>A0A7J8DZD8</accession>
<evidence type="ECO:0000313" key="2">
    <source>
        <dbReference type="EMBL" id="KAF6428470.1"/>
    </source>
</evidence>
<dbReference type="EMBL" id="JACASE010000011">
    <property type="protein sequence ID" value="KAF6428470.1"/>
    <property type="molecule type" value="Genomic_DNA"/>
</dbReference>
<protein>
    <submittedName>
        <fullName evidence="2">Solute carrier family 46 member 3</fullName>
    </submittedName>
</protein>
<name>A0A7J8DZD8_ROUAE</name>
<feature type="compositionally biased region" description="Basic and acidic residues" evidence="1">
    <location>
        <begin position="75"/>
        <end position="87"/>
    </location>
</feature>
<comment type="caution">
    <text evidence="2">The sequence shown here is derived from an EMBL/GenBank/DDBJ whole genome shotgun (WGS) entry which is preliminary data.</text>
</comment>
<evidence type="ECO:0000256" key="1">
    <source>
        <dbReference type="SAM" id="MobiDB-lite"/>
    </source>
</evidence>
<keyword evidence="3" id="KW-1185">Reference proteome</keyword>
<sequence length="102" mass="10950">MKDGGEVPSLRALLSWKRWAESLRFLLLPEFTPPRSRGPPASSFCCPLVSYSSPWPVCALSGAPAGAGEATCCSSRREPARTRRTADPARSPENARGATADF</sequence>
<dbReference type="Proteomes" id="UP000593571">
    <property type="component" value="Unassembled WGS sequence"/>
</dbReference>
<proteinExistence type="predicted"/>
<feature type="region of interest" description="Disordered" evidence="1">
    <location>
        <begin position="64"/>
        <end position="102"/>
    </location>
</feature>
<gene>
    <name evidence="2" type="ORF">HJG63_017922</name>
</gene>
<evidence type="ECO:0000313" key="3">
    <source>
        <dbReference type="Proteomes" id="UP000593571"/>
    </source>
</evidence>